<dbReference type="GO" id="GO:0005886">
    <property type="term" value="C:plasma membrane"/>
    <property type="evidence" value="ECO:0007669"/>
    <property type="project" value="UniProtKB-SubCell"/>
</dbReference>
<dbReference type="Pfam" id="PF08395">
    <property type="entry name" value="7tm_7"/>
    <property type="match status" value="1"/>
</dbReference>
<feature type="transmembrane region" description="Helical" evidence="8">
    <location>
        <begin position="160"/>
        <end position="177"/>
    </location>
</feature>
<accession>A0A8S1C2L5</accession>
<sequence>MNDGMEKSVLPILGVMQKIGLLPFKQVHGSGAYVKLIRSTLLQVASLAFLVLMSSGSAVSLWHNAQLLMKSGNEMATEVADVVLILISILLAVVMAWYSYLSCNSMTQFLRYLAKVDSVLVEETASNTLTYLAAGVGLWLSRVAGTAWAFSWTEWELSKAPLWLVILVLELVVVILVREVSRRYKLLNDTLVALKKLNKKKKHPKIEQLDALQLLKGVKPAWTTEQMVSGSPLDPLRIEGIREAHAYLADAYQHLNSHLALFVLLQLAFLFLTLLNSSVQFLQVCISSKSVGTGVSPCLGHALLVLDSLVRMTLVTVACDAVKEEADNTAEAAARLLRGTVDQDALRELQVLGSQVRARKLGFWACGLFTVDRPLLFSICGAVTSYLFILSQLNK</sequence>
<dbReference type="InterPro" id="IPR013604">
    <property type="entry name" value="7TM_chemorcpt"/>
</dbReference>
<evidence type="ECO:0000256" key="2">
    <source>
        <dbReference type="ARBA" id="ARBA00022475"/>
    </source>
</evidence>
<evidence type="ECO:0000256" key="5">
    <source>
        <dbReference type="ARBA" id="ARBA00023136"/>
    </source>
</evidence>
<organism evidence="9 10">
    <name type="scientific">Cloeon dipterum</name>
    <dbReference type="NCBI Taxonomy" id="197152"/>
    <lineage>
        <taxon>Eukaryota</taxon>
        <taxon>Metazoa</taxon>
        <taxon>Ecdysozoa</taxon>
        <taxon>Arthropoda</taxon>
        <taxon>Hexapoda</taxon>
        <taxon>Insecta</taxon>
        <taxon>Pterygota</taxon>
        <taxon>Palaeoptera</taxon>
        <taxon>Ephemeroptera</taxon>
        <taxon>Pisciforma</taxon>
        <taxon>Baetidae</taxon>
        <taxon>Cloeon</taxon>
    </lineage>
</organism>
<evidence type="ECO:0000256" key="6">
    <source>
        <dbReference type="ARBA" id="ARBA00023170"/>
    </source>
</evidence>
<keyword evidence="4 8" id="KW-1133">Transmembrane helix</keyword>
<dbReference type="GO" id="GO:0007165">
    <property type="term" value="P:signal transduction"/>
    <property type="evidence" value="ECO:0007669"/>
    <property type="project" value="UniProtKB-KW"/>
</dbReference>
<dbReference type="Proteomes" id="UP000494165">
    <property type="component" value="Unassembled WGS sequence"/>
</dbReference>
<keyword evidence="7 8" id="KW-0807">Transducer</keyword>
<keyword evidence="10" id="KW-1185">Reference proteome</keyword>
<feature type="transmembrane region" description="Helical" evidence="8">
    <location>
        <begin position="82"/>
        <end position="101"/>
    </location>
</feature>
<gene>
    <name evidence="9" type="ORF">CLODIP_2_CD04976</name>
</gene>
<dbReference type="EMBL" id="CADEPI010000008">
    <property type="protein sequence ID" value="CAB3362185.1"/>
    <property type="molecule type" value="Genomic_DNA"/>
</dbReference>
<evidence type="ECO:0000256" key="3">
    <source>
        <dbReference type="ARBA" id="ARBA00022692"/>
    </source>
</evidence>
<reference evidence="9 10" key="1">
    <citation type="submission" date="2020-04" db="EMBL/GenBank/DDBJ databases">
        <authorList>
            <person name="Alioto T."/>
            <person name="Alioto T."/>
            <person name="Gomez Garrido J."/>
        </authorList>
    </citation>
    <scope>NUCLEOTIDE SEQUENCE [LARGE SCALE GENOMIC DNA]</scope>
</reference>
<comment type="similarity">
    <text evidence="8">Belongs to the insect chemoreceptor superfamily. Gustatory receptor (GR) family.</text>
</comment>
<evidence type="ECO:0000256" key="4">
    <source>
        <dbReference type="ARBA" id="ARBA00022989"/>
    </source>
</evidence>
<feature type="transmembrane region" description="Helical" evidence="8">
    <location>
        <begin position="259"/>
        <end position="279"/>
    </location>
</feature>
<dbReference type="GO" id="GO:0030425">
    <property type="term" value="C:dendrite"/>
    <property type="evidence" value="ECO:0007669"/>
    <property type="project" value="TreeGrafter"/>
</dbReference>
<comment type="subcellular location">
    <subcellularLocation>
        <location evidence="1 8">Cell membrane</location>
        <topology evidence="1 8">Multi-pass membrane protein</topology>
    </subcellularLocation>
</comment>
<feature type="transmembrane region" description="Helical" evidence="8">
    <location>
        <begin position="129"/>
        <end position="148"/>
    </location>
</feature>
<comment type="caution">
    <text evidence="9">The sequence shown here is derived from an EMBL/GenBank/DDBJ whole genome shotgun (WGS) entry which is preliminary data.</text>
</comment>
<evidence type="ECO:0000256" key="7">
    <source>
        <dbReference type="ARBA" id="ARBA00023224"/>
    </source>
</evidence>
<keyword evidence="2 8" id="KW-1003">Cell membrane</keyword>
<evidence type="ECO:0000256" key="1">
    <source>
        <dbReference type="ARBA" id="ARBA00004651"/>
    </source>
</evidence>
<name>A0A8S1C2L5_9INSE</name>
<evidence type="ECO:0000313" key="10">
    <source>
        <dbReference type="Proteomes" id="UP000494165"/>
    </source>
</evidence>
<proteinExistence type="inferred from homology"/>
<dbReference type="GO" id="GO:0030424">
    <property type="term" value="C:axon"/>
    <property type="evidence" value="ECO:0007669"/>
    <property type="project" value="TreeGrafter"/>
</dbReference>
<dbReference type="GO" id="GO:0050909">
    <property type="term" value="P:sensory perception of taste"/>
    <property type="evidence" value="ECO:0007669"/>
    <property type="project" value="InterPro"/>
</dbReference>
<dbReference type="GO" id="GO:0008049">
    <property type="term" value="P:male courtship behavior"/>
    <property type="evidence" value="ECO:0007669"/>
    <property type="project" value="TreeGrafter"/>
</dbReference>
<keyword evidence="3 8" id="KW-0812">Transmembrane</keyword>
<dbReference type="PANTHER" id="PTHR21143">
    <property type="entry name" value="INVERTEBRATE GUSTATORY RECEPTOR"/>
    <property type="match status" value="1"/>
</dbReference>
<dbReference type="OrthoDB" id="6366728at2759"/>
<comment type="function">
    <text evidence="8">Gustatory receptor which mediates acceptance or avoidance behavior, depending on its substrates.</text>
</comment>
<feature type="transmembrane region" description="Helical" evidence="8">
    <location>
        <begin position="41"/>
        <end position="62"/>
    </location>
</feature>
<protein>
    <recommendedName>
        <fullName evidence="8">Gustatory receptor</fullName>
    </recommendedName>
</protein>
<keyword evidence="6 8" id="KW-0675">Receptor</keyword>
<dbReference type="PANTHER" id="PTHR21143:SF104">
    <property type="entry name" value="GUSTATORY RECEPTOR 8A-RELATED"/>
    <property type="match status" value="1"/>
</dbReference>
<comment type="caution">
    <text evidence="8">Lacks conserved residue(s) required for the propagation of feature annotation.</text>
</comment>
<evidence type="ECO:0000256" key="8">
    <source>
        <dbReference type="RuleBase" id="RU363108"/>
    </source>
</evidence>
<keyword evidence="5 8" id="KW-0472">Membrane</keyword>
<dbReference type="GO" id="GO:0043025">
    <property type="term" value="C:neuronal cell body"/>
    <property type="evidence" value="ECO:0007669"/>
    <property type="project" value="TreeGrafter"/>
</dbReference>
<dbReference type="GO" id="GO:0007635">
    <property type="term" value="P:chemosensory behavior"/>
    <property type="evidence" value="ECO:0007669"/>
    <property type="project" value="TreeGrafter"/>
</dbReference>
<evidence type="ECO:0000313" key="9">
    <source>
        <dbReference type="EMBL" id="CAB3362185.1"/>
    </source>
</evidence>
<dbReference type="AlphaFoldDB" id="A0A8S1C2L5"/>